<feature type="region of interest" description="Disordered" evidence="1">
    <location>
        <begin position="246"/>
        <end position="265"/>
    </location>
</feature>
<evidence type="ECO:0000256" key="1">
    <source>
        <dbReference type="SAM" id="MobiDB-lite"/>
    </source>
</evidence>
<name>A0A8H7QDR8_9FUNG</name>
<protein>
    <submittedName>
        <fullName evidence="2">Uncharacterized protein</fullName>
    </submittedName>
</protein>
<feature type="compositionally biased region" description="Basic and acidic residues" evidence="1">
    <location>
        <begin position="30"/>
        <end position="43"/>
    </location>
</feature>
<reference evidence="2" key="1">
    <citation type="submission" date="2020-12" db="EMBL/GenBank/DDBJ databases">
        <title>Metabolic potential, ecology and presence of endohyphal bacteria is reflected in genomic diversity of Mucoromycotina.</title>
        <authorList>
            <person name="Muszewska A."/>
            <person name="Okrasinska A."/>
            <person name="Steczkiewicz K."/>
            <person name="Drgas O."/>
            <person name="Orlowska M."/>
            <person name="Perlinska-Lenart U."/>
            <person name="Aleksandrzak-Piekarczyk T."/>
            <person name="Szatraj K."/>
            <person name="Zielenkiewicz U."/>
            <person name="Pilsyk S."/>
            <person name="Malc E."/>
            <person name="Mieczkowski P."/>
            <person name="Kruszewska J.S."/>
            <person name="Biernat P."/>
            <person name="Pawlowska J."/>
        </authorList>
    </citation>
    <scope>NUCLEOTIDE SEQUENCE</scope>
    <source>
        <strain evidence="2">CBS 226.32</strain>
    </source>
</reference>
<proteinExistence type="predicted"/>
<feature type="region of interest" description="Disordered" evidence="1">
    <location>
        <begin position="61"/>
        <end position="89"/>
    </location>
</feature>
<dbReference type="AlphaFoldDB" id="A0A8H7QDR8"/>
<organism evidence="2 3">
    <name type="scientific">Mucor plumbeus</name>
    <dbReference type="NCBI Taxonomy" id="97098"/>
    <lineage>
        <taxon>Eukaryota</taxon>
        <taxon>Fungi</taxon>
        <taxon>Fungi incertae sedis</taxon>
        <taxon>Mucoromycota</taxon>
        <taxon>Mucoromycotina</taxon>
        <taxon>Mucoromycetes</taxon>
        <taxon>Mucorales</taxon>
        <taxon>Mucorineae</taxon>
        <taxon>Mucoraceae</taxon>
        <taxon>Mucor</taxon>
    </lineage>
</organism>
<evidence type="ECO:0000313" key="3">
    <source>
        <dbReference type="Proteomes" id="UP000650833"/>
    </source>
</evidence>
<feature type="compositionally biased region" description="Basic and acidic residues" evidence="1">
    <location>
        <begin position="1"/>
        <end position="13"/>
    </location>
</feature>
<accession>A0A8H7QDR8</accession>
<keyword evidence="3" id="KW-1185">Reference proteome</keyword>
<sequence length="326" mass="37463">MRPDEHKSKESRKYQQKKKLAGDNSAAEIADARKKAAKARDRGLGMGAIRRRNGDFVETEEEIEERKKRQAKFSRRKIESNQSRYEEETEQGKSVFIKYTTCIFMFYRLDALERDAELGIDRETTDLVSMLEEKEEGSSTFFKFKEEKIFDSSTNSQDMMNRNILQLDFNMFENTLQLYDTESLLGLEDELELVNNVLNEHPVVLDKPIVPSFSKNAKGYVLFKAQQLAKPNIISEADGIYLRNDGSNHRVIPKDKPKPEQHQQADDLDDLLSLKQQKSVETASFPILPQAPKKIMLPKPGSIKKPIVKKDESVVDDEAWLDDLLG</sequence>
<dbReference type="EMBL" id="JAEPRC010001186">
    <property type="protein sequence ID" value="KAG2189793.1"/>
    <property type="molecule type" value="Genomic_DNA"/>
</dbReference>
<feature type="region of interest" description="Disordered" evidence="1">
    <location>
        <begin position="1"/>
        <end position="45"/>
    </location>
</feature>
<dbReference type="OrthoDB" id="5596566at2759"/>
<dbReference type="Proteomes" id="UP000650833">
    <property type="component" value="Unassembled WGS sequence"/>
</dbReference>
<evidence type="ECO:0000313" key="2">
    <source>
        <dbReference type="EMBL" id="KAG2189793.1"/>
    </source>
</evidence>
<comment type="caution">
    <text evidence="2">The sequence shown here is derived from an EMBL/GenBank/DDBJ whole genome shotgun (WGS) entry which is preliminary data.</text>
</comment>
<gene>
    <name evidence="2" type="ORF">INT46_002298</name>
</gene>